<dbReference type="AlphaFoldDB" id="A0A1A9V8F1"/>
<name>A0A1A9V8F1_GLOAU</name>
<dbReference type="VEuPathDB" id="VectorBase:GAUT029155"/>
<reference evidence="1" key="1">
    <citation type="submission" date="2020-05" db="UniProtKB">
        <authorList>
            <consortium name="EnsemblMetazoa"/>
        </authorList>
    </citation>
    <scope>IDENTIFICATION</scope>
    <source>
        <strain evidence="1">TTRI</strain>
    </source>
</reference>
<protein>
    <submittedName>
        <fullName evidence="1">Uncharacterized protein</fullName>
    </submittedName>
</protein>
<organism evidence="1 2">
    <name type="scientific">Glossina austeni</name>
    <name type="common">Savannah tsetse fly</name>
    <dbReference type="NCBI Taxonomy" id="7395"/>
    <lineage>
        <taxon>Eukaryota</taxon>
        <taxon>Metazoa</taxon>
        <taxon>Ecdysozoa</taxon>
        <taxon>Arthropoda</taxon>
        <taxon>Hexapoda</taxon>
        <taxon>Insecta</taxon>
        <taxon>Pterygota</taxon>
        <taxon>Neoptera</taxon>
        <taxon>Endopterygota</taxon>
        <taxon>Diptera</taxon>
        <taxon>Brachycera</taxon>
        <taxon>Muscomorpha</taxon>
        <taxon>Hippoboscoidea</taxon>
        <taxon>Glossinidae</taxon>
        <taxon>Glossina</taxon>
    </lineage>
</organism>
<evidence type="ECO:0000313" key="2">
    <source>
        <dbReference type="Proteomes" id="UP000078200"/>
    </source>
</evidence>
<keyword evidence="2" id="KW-1185">Reference proteome</keyword>
<dbReference type="EnsemblMetazoa" id="GAUT029155-RA">
    <property type="protein sequence ID" value="GAUT029155-PA"/>
    <property type="gene ID" value="GAUT029155"/>
</dbReference>
<sequence length="121" mass="13795">MNDKLMDLDDLHLVFVSWKTSSGLKTNQVVPKSLLSLVVSNLDYNGIDDLQLRIYNTCTDALSVSAPLKCDSIKHSCPVCFNIHFIRVRNKENRLCKKSKRNGGIIDYTRRPCARLNQLNK</sequence>
<proteinExistence type="predicted"/>
<evidence type="ECO:0000313" key="1">
    <source>
        <dbReference type="EnsemblMetazoa" id="GAUT029155-PA"/>
    </source>
</evidence>
<dbReference type="Proteomes" id="UP000078200">
    <property type="component" value="Unassembled WGS sequence"/>
</dbReference>
<accession>A0A1A9V8F1</accession>